<organism evidence="4 5">
    <name type="scientific">Paradesertivirga mongoliensis</name>
    <dbReference type="NCBI Taxonomy" id="2100740"/>
    <lineage>
        <taxon>Bacteria</taxon>
        <taxon>Pseudomonadati</taxon>
        <taxon>Bacteroidota</taxon>
        <taxon>Sphingobacteriia</taxon>
        <taxon>Sphingobacteriales</taxon>
        <taxon>Sphingobacteriaceae</taxon>
        <taxon>Paradesertivirga</taxon>
    </lineage>
</organism>
<comment type="caution">
    <text evidence="4">The sequence shown here is derived from an EMBL/GenBank/DDBJ whole genome shotgun (WGS) entry which is preliminary data.</text>
</comment>
<reference evidence="5" key="1">
    <citation type="journal article" date="2019" name="Int. J. Syst. Evol. Microbiol.">
        <title>The Global Catalogue of Microorganisms (GCM) 10K type strain sequencing project: providing services to taxonomists for standard genome sequencing and annotation.</title>
        <authorList>
            <consortium name="The Broad Institute Genomics Platform"/>
            <consortium name="The Broad Institute Genome Sequencing Center for Infectious Disease"/>
            <person name="Wu L."/>
            <person name="Ma J."/>
        </authorList>
    </citation>
    <scope>NUCLEOTIDE SEQUENCE [LARGE SCALE GENOMIC DNA]</scope>
    <source>
        <strain evidence="5">KCTC 42217</strain>
    </source>
</reference>
<evidence type="ECO:0000259" key="3">
    <source>
        <dbReference type="PROSITE" id="PS50110"/>
    </source>
</evidence>
<proteinExistence type="predicted"/>
<name>A0ABW4ZIT0_9SPHI</name>
<evidence type="ECO:0000256" key="2">
    <source>
        <dbReference type="PROSITE-ProRule" id="PRU00169"/>
    </source>
</evidence>
<dbReference type="EMBL" id="JBHUHZ010000001">
    <property type="protein sequence ID" value="MFD2161929.1"/>
    <property type="molecule type" value="Genomic_DNA"/>
</dbReference>
<dbReference type="Gene3D" id="3.40.50.2300">
    <property type="match status" value="1"/>
</dbReference>
<evidence type="ECO:0000313" key="4">
    <source>
        <dbReference type="EMBL" id="MFD2161929.1"/>
    </source>
</evidence>
<feature type="modified residue" description="4-aspartylphosphate" evidence="2">
    <location>
        <position position="64"/>
    </location>
</feature>
<keyword evidence="1 2" id="KW-0597">Phosphoprotein</keyword>
<dbReference type="PROSITE" id="PS50110">
    <property type="entry name" value="RESPONSE_REGULATORY"/>
    <property type="match status" value="1"/>
</dbReference>
<dbReference type="SMART" id="SM00448">
    <property type="entry name" value="REC"/>
    <property type="match status" value="1"/>
</dbReference>
<dbReference type="RefSeq" id="WP_255898280.1">
    <property type="nucleotide sequence ID" value="NZ_JAFMZO010000001.1"/>
</dbReference>
<sequence>MEDPRFKSVLLVDDSYVDNLINRKMLQSNNFADDITVIDSPVKAMAYIQQCINEGSMPDVIFLDIRMPEMDGFQFLENLADIGIEVSDLKIYMLSSSLDPDDLKQIAENELVSKFISKPLTEKILNEIE</sequence>
<evidence type="ECO:0000313" key="5">
    <source>
        <dbReference type="Proteomes" id="UP001597387"/>
    </source>
</evidence>
<dbReference type="SUPFAM" id="SSF52172">
    <property type="entry name" value="CheY-like"/>
    <property type="match status" value="1"/>
</dbReference>
<dbReference type="InterPro" id="IPR050595">
    <property type="entry name" value="Bact_response_regulator"/>
</dbReference>
<protein>
    <submittedName>
        <fullName evidence="4">Two-component system response regulator</fullName>
    </submittedName>
</protein>
<dbReference type="InterPro" id="IPR011006">
    <property type="entry name" value="CheY-like_superfamily"/>
</dbReference>
<dbReference type="InterPro" id="IPR001789">
    <property type="entry name" value="Sig_transdc_resp-reg_receiver"/>
</dbReference>
<dbReference type="PANTHER" id="PTHR44591">
    <property type="entry name" value="STRESS RESPONSE REGULATOR PROTEIN 1"/>
    <property type="match status" value="1"/>
</dbReference>
<dbReference type="Proteomes" id="UP001597387">
    <property type="component" value="Unassembled WGS sequence"/>
</dbReference>
<dbReference type="PANTHER" id="PTHR44591:SF3">
    <property type="entry name" value="RESPONSE REGULATORY DOMAIN-CONTAINING PROTEIN"/>
    <property type="match status" value="1"/>
</dbReference>
<keyword evidence="5" id="KW-1185">Reference proteome</keyword>
<feature type="domain" description="Response regulatory" evidence="3">
    <location>
        <begin position="8"/>
        <end position="129"/>
    </location>
</feature>
<evidence type="ECO:0000256" key="1">
    <source>
        <dbReference type="ARBA" id="ARBA00022553"/>
    </source>
</evidence>
<dbReference type="Pfam" id="PF00072">
    <property type="entry name" value="Response_reg"/>
    <property type="match status" value="1"/>
</dbReference>
<gene>
    <name evidence="4" type="ORF">ACFSJU_05950</name>
</gene>
<accession>A0ABW4ZIT0</accession>